<keyword evidence="17" id="KW-1185">Reference proteome</keyword>
<dbReference type="InterPro" id="IPR027379">
    <property type="entry name" value="CLS_N"/>
</dbReference>
<dbReference type="Pfam" id="PF13396">
    <property type="entry name" value="PLDc_N"/>
    <property type="match status" value="1"/>
</dbReference>
<dbReference type="AlphaFoldDB" id="A0A1H9MS03"/>
<dbReference type="OrthoDB" id="9762009at2"/>
<evidence type="ECO:0000256" key="14">
    <source>
        <dbReference type="NCBIfam" id="TIGR04265"/>
    </source>
</evidence>
<dbReference type="GO" id="GO:0032049">
    <property type="term" value="P:cardiolipin biosynthetic process"/>
    <property type="evidence" value="ECO:0007669"/>
    <property type="project" value="UniProtKB-UniRule"/>
</dbReference>
<feature type="active site" evidence="13">
    <location>
        <position position="403"/>
    </location>
</feature>
<evidence type="ECO:0000313" key="16">
    <source>
        <dbReference type="EMBL" id="SER26381.1"/>
    </source>
</evidence>
<dbReference type="InterPro" id="IPR025202">
    <property type="entry name" value="PLD-like_dom"/>
</dbReference>
<keyword evidence="10 13" id="KW-0594">Phospholipid biosynthesis</keyword>
<evidence type="ECO:0000256" key="2">
    <source>
        <dbReference type="ARBA" id="ARBA00022475"/>
    </source>
</evidence>
<keyword evidence="11 13" id="KW-1208">Phospholipid metabolism</keyword>
<proteinExistence type="inferred from homology"/>
<evidence type="ECO:0000313" key="17">
    <source>
        <dbReference type="Proteomes" id="UP000198556"/>
    </source>
</evidence>
<keyword evidence="2 13" id="KW-1003">Cell membrane</keyword>
<evidence type="ECO:0000259" key="15">
    <source>
        <dbReference type="PROSITE" id="PS50035"/>
    </source>
</evidence>
<keyword evidence="4 13" id="KW-0808">Transferase</keyword>
<comment type="caution">
    <text evidence="13">Lacks conserved residue(s) required for the propagation of feature annotation.</text>
</comment>
<dbReference type="FunFam" id="3.30.870.10:FF:000021">
    <property type="entry name" value="Cardiolipin synthase"/>
    <property type="match status" value="1"/>
</dbReference>
<evidence type="ECO:0000256" key="12">
    <source>
        <dbReference type="ARBA" id="ARBA00057569"/>
    </source>
</evidence>
<evidence type="ECO:0000256" key="6">
    <source>
        <dbReference type="ARBA" id="ARBA00022737"/>
    </source>
</evidence>
<dbReference type="RefSeq" id="WP_089747194.1">
    <property type="nucleotide sequence ID" value="NZ_FOGF01000029.1"/>
</dbReference>
<dbReference type="InterPro" id="IPR001736">
    <property type="entry name" value="PLipase_D/transphosphatidylase"/>
</dbReference>
<evidence type="ECO:0000256" key="3">
    <source>
        <dbReference type="ARBA" id="ARBA00022516"/>
    </source>
</evidence>
<dbReference type="CDD" id="cd09110">
    <property type="entry name" value="PLDc_CLS_1"/>
    <property type="match status" value="1"/>
</dbReference>
<dbReference type="SMART" id="SM00155">
    <property type="entry name" value="PLDc"/>
    <property type="match status" value="2"/>
</dbReference>
<dbReference type="PANTHER" id="PTHR21248:SF22">
    <property type="entry name" value="PHOSPHOLIPASE D"/>
    <property type="match status" value="1"/>
</dbReference>
<evidence type="ECO:0000256" key="4">
    <source>
        <dbReference type="ARBA" id="ARBA00022679"/>
    </source>
</evidence>
<dbReference type="FunFam" id="3.30.870.10:FF:000014">
    <property type="entry name" value="Cardiolipin synthase"/>
    <property type="match status" value="1"/>
</dbReference>
<feature type="domain" description="PLD phosphodiesterase" evidence="15">
    <location>
        <begin position="218"/>
        <end position="245"/>
    </location>
</feature>
<dbReference type="EMBL" id="FOGF01000029">
    <property type="protein sequence ID" value="SER26381.1"/>
    <property type="molecule type" value="Genomic_DNA"/>
</dbReference>
<keyword evidence="6" id="KW-0677">Repeat</keyword>
<dbReference type="SUPFAM" id="SSF56024">
    <property type="entry name" value="Phospholipase D/nuclease"/>
    <property type="match status" value="2"/>
</dbReference>
<dbReference type="EC" id="2.7.8.-" evidence="13 14"/>
<dbReference type="STRING" id="137733.SAMN05421767_12924"/>
<dbReference type="GO" id="GO:0005886">
    <property type="term" value="C:plasma membrane"/>
    <property type="evidence" value="ECO:0007669"/>
    <property type="project" value="UniProtKB-SubCell"/>
</dbReference>
<feature type="transmembrane region" description="Helical" evidence="13">
    <location>
        <begin position="35"/>
        <end position="55"/>
    </location>
</feature>
<evidence type="ECO:0000256" key="1">
    <source>
        <dbReference type="ARBA" id="ARBA00004651"/>
    </source>
</evidence>
<comment type="similarity">
    <text evidence="13">Belongs to the phospholipase D family. Cardiolipin synthase subfamily.</text>
</comment>
<evidence type="ECO:0000256" key="8">
    <source>
        <dbReference type="ARBA" id="ARBA00023098"/>
    </source>
</evidence>
<comment type="subcellular location">
    <subcellularLocation>
        <location evidence="1 13">Cell membrane</location>
        <topology evidence="1 13">Multi-pass membrane protein</topology>
    </subcellularLocation>
</comment>
<feature type="active site" evidence="13">
    <location>
        <position position="223"/>
    </location>
</feature>
<comment type="function">
    <text evidence="12 13">Catalyzes the reversible phosphatidyl group transfer from one phosphatidylglycerol molecule to another to form cardiolipin (CL) (diphosphatidylglycerol) and glycerol.</text>
</comment>
<dbReference type="CDD" id="cd09112">
    <property type="entry name" value="PLDc_CLS_2"/>
    <property type="match status" value="1"/>
</dbReference>
<dbReference type="PANTHER" id="PTHR21248">
    <property type="entry name" value="CARDIOLIPIN SYNTHASE"/>
    <property type="match status" value="1"/>
</dbReference>
<dbReference type="NCBIfam" id="TIGR04265">
    <property type="entry name" value="bac_cardiolipin"/>
    <property type="match status" value="1"/>
</dbReference>
<keyword evidence="8 13" id="KW-0443">Lipid metabolism</keyword>
<accession>A0A1H9MS03</accession>
<evidence type="ECO:0000256" key="9">
    <source>
        <dbReference type="ARBA" id="ARBA00023136"/>
    </source>
</evidence>
<feature type="active site" evidence="13">
    <location>
        <position position="401"/>
    </location>
</feature>
<dbReference type="Pfam" id="PF13091">
    <property type="entry name" value="PLDc_2"/>
    <property type="match status" value="2"/>
</dbReference>
<dbReference type="HAMAP" id="MF_01916">
    <property type="entry name" value="Cardiolipin_synth_Cls"/>
    <property type="match status" value="1"/>
</dbReference>
<feature type="active site" evidence="13">
    <location>
        <position position="225"/>
    </location>
</feature>
<keyword evidence="9 13" id="KW-0472">Membrane</keyword>
<feature type="active site" evidence="13">
    <location>
        <position position="408"/>
    </location>
</feature>
<keyword evidence="3 13" id="KW-0444">Lipid biosynthesis</keyword>
<gene>
    <name evidence="16" type="ORF">SAMN05421767_12924</name>
</gene>
<organism evidence="16 17">
    <name type="scientific">Granulicatella balaenopterae</name>
    <dbReference type="NCBI Taxonomy" id="137733"/>
    <lineage>
        <taxon>Bacteria</taxon>
        <taxon>Bacillati</taxon>
        <taxon>Bacillota</taxon>
        <taxon>Bacilli</taxon>
        <taxon>Lactobacillales</taxon>
        <taxon>Carnobacteriaceae</taxon>
        <taxon>Granulicatella</taxon>
    </lineage>
</organism>
<dbReference type="PROSITE" id="PS50035">
    <property type="entry name" value="PLD"/>
    <property type="match status" value="2"/>
</dbReference>
<sequence>MNDIVSGIIMLLIGVNTLGAVITVFREPRDIAATWAWLLVLFLLPGVGFIMYFFLGRKLSKQKIFDMKTQESFGISKIVEYQRKTLDESKGDPIFQYNDYLKDLARLFLESDESIITRENNVQMILDGREKFDRLIQDIKAAKEHIHMVYYIFKDDEIGQEIMELLVEKARAGVEVLVIYDAMGSRSASYRFWEQLIKAGGQAIPFFGKKIGFINFRINYRNHRKIVIIDGKVGYIGGYNIGEEYVGKGRLGYWRDTHMRITGNAVLMLQSRFFMDWNAAAKPNQLIAYDEKYFPISSETGTTTMQIVSSGPDNDYEQIKMGMIRMITMAKKTIFLQTPYFVPDESMIEVLRIAALSGVDVRVMIPCKPDHMFVYRATEFYAQNLAEAGVKIYTYQKGFLHSKTLVVDGEAGTIGTANFDVRSFKLNFEINAFIYDRKVAREMEEIFLEDMANCQEATLEYFAKQSKFMQFRQMFSRLLGPIL</sequence>
<evidence type="ECO:0000256" key="13">
    <source>
        <dbReference type="HAMAP-Rule" id="MF_01916"/>
    </source>
</evidence>
<protein>
    <recommendedName>
        <fullName evidence="13 14">Cardiolipin synthase</fullName>
        <shortName evidence="13">CL synthase</shortName>
        <ecNumber evidence="13 14">2.7.8.-</ecNumber>
    </recommendedName>
</protein>
<dbReference type="Gene3D" id="3.30.870.10">
    <property type="entry name" value="Endonuclease Chain A"/>
    <property type="match status" value="2"/>
</dbReference>
<comment type="catalytic activity">
    <reaction evidence="13">
        <text>2 a 1,2-diacyl-sn-glycero-3-phospho-(1'-sn-glycerol) = a cardiolipin + glycerol</text>
        <dbReference type="Rhea" id="RHEA:31451"/>
        <dbReference type="ChEBI" id="CHEBI:17754"/>
        <dbReference type="ChEBI" id="CHEBI:62237"/>
        <dbReference type="ChEBI" id="CHEBI:64716"/>
    </reaction>
</comment>
<dbReference type="InterPro" id="IPR030874">
    <property type="entry name" value="Cardiolipin_synth_Firmi"/>
</dbReference>
<feature type="domain" description="PLD phosphodiesterase" evidence="15">
    <location>
        <begin position="396"/>
        <end position="423"/>
    </location>
</feature>
<dbReference type="GO" id="GO:0008808">
    <property type="term" value="F:cardiolipin synthase activity"/>
    <property type="evidence" value="ECO:0007669"/>
    <property type="project" value="UniProtKB-UniRule"/>
</dbReference>
<evidence type="ECO:0000256" key="7">
    <source>
        <dbReference type="ARBA" id="ARBA00022989"/>
    </source>
</evidence>
<dbReference type="InterPro" id="IPR022924">
    <property type="entry name" value="Cardiolipin_synthase"/>
</dbReference>
<dbReference type="Proteomes" id="UP000198556">
    <property type="component" value="Unassembled WGS sequence"/>
</dbReference>
<keyword evidence="5 13" id="KW-0812">Transmembrane</keyword>
<keyword evidence="7 13" id="KW-1133">Transmembrane helix</keyword>
<evidence type="ECO:0000256" key="10">
    <source>
        <dbReference type="ARBA" id="ARBA00023209"/>
    </source>
</evidence>
<evidence type="ECO:0000256" key="11">
    <source>
        <dbReference type="ARBA" id="ARBA00023264"/>
    </source>
</evidence>
<name>A0A1H9MS03_9LACT</name>
<evidence type="ECO:0000256" key="5">
    <source>
        <dbReference type="ARBA" id="ARBA00022692"/>
    </source>
</evidence>
<feature type="active site" evidence="13">
    <location>
        <position position="230"/>
    </location>
</feature>
<reference evidence="16 17" key="1">
    <citation type="submission" date="2016-10" db="EMBL/GenBank/DDBJ databases">
        <authorList>
            <person name="de Groot N.N."/>
        </authorList>
    </citation>
    <scope>NUCLEOTIDE SEQUENCE [LARGE SCALE GENOMIC DNA]</scope>
    <source>
        <strain evidence="16 17">DSM 15827</strain>
    </source>
</reference>